<dbReference type="STRING" id="670154.SAMN04488002_2774"/>
<dbReference type="EMBL" id="FOYO01000001">
    <property type="protein sequence ID" value="SFR51740.1"/>
    <property type="molecule type" value="Genomic_DNA"/>
</dbReference>
<dbReference type="NCBIfam" id="TIGR00196">
    <property type="entry name" value="yjeF_cterm"/>
    <property type="match status" value="1"/>
</dbReference>
<feature type="binding site" evidence="6">
    <location>
        <position position="40"/>
    </location>
    <ligand>
        <name>(6S)-NADPHX</name>
        <dbReference type="ChEBI" id="CHEBI:64076"/>
    </ligand>
</feature>
<keyword evidence="5 6" id="KW-0456">Lyase</keyword>
<feature type="binding site" evidence="6">
    <location>
        <position position="154"/>
    </location>
    <ligand>
        <name>(6S)-NADPHX</name>
        <dbReference type="ChEBI" id="CHEBI:64076"/>
    </ligand>
</feature>
<dbReference type="GO" id="GO:0052855">
    <property type="term" value="F:ADP-dependent NAD(P)H-hydrate dehydratase activity"/>
    <property type="evidence" value="ECO:0007669"/>
    <property type="project" value="UniProtKB-UniRule"/>
</dbReference>
<dbReference type="HAMAP" id="MF_01965">
    <property type="entry name" value="NADHX_dehydratase"/>
    <property type="match status" value="1"/>
</dbReference>
<reference evidence="9" key="1">
    <citation type="submission" date="2016-10" db="EMBL/GenBank/DDBJ databases">
        <authorList>
            <person name="Varghese N."/>
            <person name="Submissions S."/>
        </authorList>
    </citation>
    <scope>NUCLEOTIDE SEQUENCE [LARGE SCALE GENOMIC DNA]</scope>
    <source>
        <strain evidence="9">DSM 26921</strain>
    </source>
</reference>
<keyword evidence="8" id="KW-0808">Transferase</keyword>
<evidence type="ECO:0000259" key="7">
    <source>
        <dbReference type="PROSITE" id="PS51383"/>
    </source>
</evidence>
<feature type="binding site" evidence="6">
    <location>
        <begin position="195"/>
        <end position="199"/>
    </location>
    <ligand>
        <name>AMP</name>
        <dbReference type="ChEBI" id="CHEBI:456215"/>
    </ligand>
</feature>
<feature type="domain" description="YjeF C-terminal" evidence="7">
    <location>
        <begin position="5"/>
        <end position="283"/>
    </location>
</feature>
<dbReference type="GO" id="GO:0052856">
    <property type="term" value="F:NAD(P)HX epimerase activity"/>
    <property type="evidence" value="ECO:0007669"/>
    <property type="project" value="TreeGrafter"/>
</dbReference>
<protein>
    <recommendedName>
        <fullName evidence="6">ADP-dependent (S)-NAD(P)H-hydrate dehydratase</fullName>
        <ecNumber evidence="6">4.2.1.136</ecNumber>
    </recommendedName>
    <alternativeName>
        <fullName evidence="6">ADP-dependent NAD(P)HX dehydratase</fullName>
    </alternativeName>
</protein>
<proteinExistence type="inferred from homology"/>
<dbReference type="PROSITE" id="PS51383">
    <property type="entry name" value="YJEF_C_3"/>
    <property type="match status" value="1"/>
</dbReference>
<evidence type="ECO:0000256" key="1">
    <source>
        <dbReference type="ARBA" id="ARBA00022741"/>
    </source>
</evidence>
<feature type="binding site" evidence="6">
    <location>
        <position position="104"/>
    </location>
    <ligand>
        <name>(6S)-NADPHX</name>
        <dbReference type="ChEBI" id="CHEBI:64076"/>
    </ligand>
</feature>
<dbReference type="Gene3D" id="3.40.1190.20">
    <property type="match status" value="1"/>
</dbReference>
<dbReference type="CDD" id="cd01171">
    <property type="entry name" value="YXKO-related"/>
    <property type="match status" value="1"/>
</dbReference>
<comment type="cofactor">
    <cofactor evidence="6">
        <name>Mg(2+)</name>
        <dbReference type="ChEBI" id="CHEBI:18420"/>
    </cofactor>
</comment>
<organism evidence="8 9">
    <name type="scientific">Litoreibacter janthinus</name>
    <dbReference type="NCBI Taxonomy" id="670154"/>
    <lineage>
        <taxon>Bacteria</taxon>
        <taxon>Pseudomonadati</taxon>
        <taxon>Pseudomonadota</taxon>
        <taxon>Alphaproteobacteria</taxon>
        <taxon>Rhodobacterales</taxon>
        <taxon>Roseobacteraceae</taxon>
        <taxon>Litoreibacter</taxon>
    </lineage>
</organism>
<comment type="function">
    <text evidence="6">Catalyzes the dehydration of the S-form of NAD(P)HX at the expense of ADP, which is converted to AMP. Together with NAD(P)HX epimerase, which catalyzes the epimerization of the S- and R-forms, the enzyme allows the repair of both epimers of NAD(P)HX, a damaged form of NAD(P)H that is a result of enzymatic or heat-dependent hydration.</text>
</comment>
<dbReference type="SUPFAM" id="SSF53613">
    <property type="entry name" value="Ribokinase-like"/>
    <property type="match status" value="1"/>
</dbReference>
<keyword evidence="8" id="KW-0418">Kinase</keyword>
<dbReference type="Pfam" id="PF01256">
    <property type="entry name" value="Carb_kinase"/>
    <property type="match status" value="1"/>
</dbReference>
<dbReference type="GO" id="GO:0005524">
    <property type="term" value="F:ATP binding"/>
    <property type="evidence" value="ECO:0007669"/>
    <property type="project" value="UniProtKB-KW"/>
</dbReference>
<dbReference type="GO" id="GO:0046496">
    <property type="term" value="P:nicotinamide nucleotide metabolic process"/>
    <property type="evidence" value="ECO:0007669"/>
    <property type="project" value="UniProtKB-UniRule"/>
</dbReference>
<evidence type="ECO:0000313" key="9">
    <source>
        <dbReference type="Proteomes" id="UP000199658"/>
    </source>
</evidence>
<evidence type="ECO:0000256" key="4">
    <source>
        <dbReference type="ARBA" id="ARBA00023027"/>
    </source>
</evidence>
<dbReference type="InterPro" id="IPR017953">
    <property type="entry name" value="Carbohydrate_kinase_pred_CS"/>
</dbReference>
<evidence type="ECO:0000256" key="5">
    <source>
        <dbReference type="ARBA" id="ARBA00023239"/>
    </source>
</evidence>
<dbReference type="InterPro" id="IPR029056">
    <property type="entry name" value="Ribokinase-like"/>
</dbReference>
<dbReference type="PROSITE" id="PS01050">
    <property type="entry name" value="YJEF_C_2"/>
    <property type="match status" value="1"/>
</dbReference>
<comment type="catalytic activity">
    <reaction evidence="6">
        <text>(6S)-NADPHX + ADP = AMP + phosphate + NADPH + H(+)</text>
        <dbReference type="Rhea" id="RHEA:32235"/>
        <dbReference type="ChEBI" id="CHEBI:15378"/>
        <dbReference type="ChEBI" id="CHEBI:43474"/>
        <dbReference type="ChEBI" id="CHEBI:57783"/>
        <dbReference type="ChEBI" id="CHEBI:64076"/>
        <dbReference type="ChEBI" id="CHEBI:456215"/>
        <dbReference type="ChEBI" id="CHEBI:456216"/>
        <dbReference type="EC" id="4.2.1.136"/>
    </reaction>
</comment>
<dbReference type="InterPro" id="IPR000631">
    <property type="entry name" value="CARKD"/>
</dbReference>
<keyword evidence="2 6" id="KW-0067">ATP-binding</keyword>
<dbReference type="PANTHER" id="PTHR12592">
    <property type="entry name" value="ATP-DEPENDENT (S)-NAD(P)H-HYDRATE DEHYDRATASE FAMILY MEMBER"/>
    <property type="match status" value="1"/>
</dbReference>
<dbReference type="RefSeq" id="WP_175500693.1">
    <property type="nucleotide sequence ID" value="NZ_FOYO01000001.1"/>
</dbReference>
<evidence type="ECO:0000313" key="8">
    <source>
        <dbReference type="EMBL" id="SFR51740.1"/>
    </source>
</evidence>
<feature type="binding site" evidence="6">
    <location>
        <position position="228"/>
    </location>
    <ligand>
        <name>AMP</name>
        <dbReference type="ChEBI" id="CHEBI:456215"/>
    </ligand>
</feature>
<evidence type="ECO:0000256" key="3">
    <source>
        <dbReference type="ARBA" id="ARBA00022857"/>
    </source>
</evidence>
<dbReference type="PANTHER" id="PTHR12592:SF0">
    <property type="entry name" value="ATP-DEPENDENT (S)-NAD(P)H-HYDRATE DEHYDRATASE"/>
    <property type="match status" value="1"/>
</dbReference>
<keyword evidence="3 6" id="KW-0521">NADP</keyword>
<sequence>MTLLAIKPEQLLTLRKRADQHKFDHGSVLVLSGPATRTGAARLAAMAALRVGAGVVTVGAPQDALPECAAQLTGIMLREVSEALDLSLILAEDQRINAMCIGPGFGLEAANGATLRAALATQRAVVLDADALTLMAQDRELFTQLHEQCVLTPHAGEFRRLFPGLGEDDVPFDLNEKKDATMRAADLSGSVVLYKGALTTIAAPGCPVAVMDTTSEPKAAWLATAGAGDVLAGLIAGLLARGNSPAEAAELGALLHALAAKLAGPGLIAEDLPKQIPVLYRELGV</sequence>
<dbReference type="Proteomes" id="UP000199658">
    <property type="component" value="Unassembled WGS sequence"/>
</dbReference>
<keyword evidence="1 6" id="KW-0547">Nucleotide-binding</keyword>
<gene>
    <name evidence="6" type="primary">nnrD</name>
    <name evidence="8" type="ORF">SAMN04488002_2774</name>
</gene>
<feature type="binding site" evidence="6">
    <location>
        <position position="229"/>
    </location>
    <ligand>
        <name>(6S)-NADPHX</name>
        <dbReference type="ChEBI" id="CHEBI:64076"/>
    </ligand>
</feature>
<dbReference type="AlphaFoldDB" id="A0A1I6HBK0"/>
<accession>A0A1I6HBK0</accession>
<dbReference type="GO" id="GO:0016301">
    <property type="term" value="F:kinase activity"/>
    <property type="evidence" value="ECO:0007669"/>
    <property type="project" value="UniProtKB-KW"/>
</dbReference>
<evidence type="ECO:0000256" key="2">
    <source>
        <dbReference type="ARBA" id="ARBA00022840"/>
    </source>
</evidence>
<evidence type="ECO:0000256" key="6">
    <source>
        <dbReference type="HAMAP-Rule" id="MF_01965"/>
    </source>
</evidence>
<dbReference type="EC" id="4.2.1.136" evidence="6"/>
<keyword evidence="4 6" id="KW-0520">NAD</keyword>
<comment type="subunit">
    <text evidence="6">Homotetramer.</text>
</comment>
<comment type="catalytic activity">
    <reaction evidence="6">
        <text>(6S)-NADHX + ADP = AMP + phosphate + NADH + H(+)</text>
        <dbReference type="Rhea" id="RHEA:32223"/>
        <dbReference type="ChEBI" id="CHEBI:15378"/>
        <dbReference type="ChEBI" id="CHEBI:43474"/>
        <dbReference type="ChEBI" id="CHEBI:57945"/>
        <dbReference type="ChEBI" id="CHEBI:64074"/>
        <dbReference type="ChEBI" id="CHEBI:456215"/>
        <dbReference type="ChEBI" id="CHEBI:456216"/>
        <dbReference type="EC" id="4.2.1.136"/>
    </reaction>
</comment>
<dbReference type="GO" id="GO:0110051">
    <property type="term" value="P:metabolite repair"/>
    <property type="evidence" value="ECO:0007669"/>
    <property type="project" value="TreeGrafter"/>
</dbReference>
<comment type="similarity">
    <text evidence="6">Belongs to the NnrD/CARKD family.</text>
</comment>
<name>A0A1I6HBK0_9RHOB</name>
<keyword evidence="9" id="KW-1185">Reference proteome</keyword>